<reference evidence="2 3" key="1">
    <citation type="submission" date="2019-10" db="EMBL/GenBank/DDBJ databases">
        <title>Description of Paenibacillus pedi sp. nov.</title>
        <authorList>
            <person name="Carlier A."/>
            <person name="Qi S."/>
        </authorList>
    </citation>
    <scope>NUCLEOTIDE SEQUENCE [LARGE SCALE GENOMIC DNA]</scope>
    <source>
        <strain evidence="2 3">LMG 31457</strain>
    </source>
</reference>
<keyword evidence="1" id="KW-0732">Signal</keyword>
<organism evidence="2 3">
    <name type="scientific">Paenibacillus planticolens</name>
    <dbReference type="NCBI Taxonomy" id="2654976"/>
    <lineage>
        <taxon>Bacteria</taxon>
        <taxon>Bacillati</taxon>
        <taxon>Bacillota</taxon>
        <taxon>Bacilli</taxon>
        <taxon>Bacillales</taxon>
        <taxon>Paenibacillaceae</taxon>
        <taxon>Paenibacillus</taxon>
    </lineage>
</organism>
<keyword evidence="3" id="KW-1185">Reference proteome</keyword>
<evidence type="ECO:0000313" key="3">
    <source>
        <dbReference type="Proteomes" id="UP000618579"/>
    </source>
</evidence>
<name>A0ABX1ZK03_9BACL</name>
<gene>
    <name evidence="2" type="ORF">GC097_08140</name>
</gene>
<comment type="caution">
    <text evidence="2">The sequence shown here is derived from an EMBL/GenBank/DDBJ whole genome shotgun (WGS) entry which is preliminary data.</text>
</comment>
<dbReference type="Gene3D" id="2.60.120.200">
    <property type="match status" value="1"/>
</dbReference>
<dbReference type="Proteomes" id="UP000618579">
    <property type="component" value="Unassembled WGS sequence"/>
</dbReference>
<dbReference type="InterPro" id="IPR025975">
    <property type="entry name" value="Polysacc_lyase"/>
</dbReference>
<proteinExistence type="predicted"/>
<feature type="chain" id="PRO_5046993973" description="Polysaccharide lyase-like protein" evidence="1">
    <location>
        <begin position="29"/>
        <end position="269"/>
    </location>
</feature>
<dbReference type="Pfam" id="PF14099">
    <property type="entry name" value="Polysacc_lyase"/>
    <property type="match status" value="1"/>
</dbReference>
<sequence>MMMKKNVKMMVASVTLLSTIAVATTVYAATVTINSDGPNTGLSALAIFQQYFGPNPIDGPTDSGHLYESTSTHVGNVFQFKAGTSSDTAVLDGSNTDRQRIEVKAYKSSPSNVTATNGQTTTYKWQFRAVSPYPMPPSGNFHHIFQLKAQDGDDGAPILTFSLEGGYLKFRHSPIGATMDQVETLAQTSFSNIDGQWVEASVTVKHTDSGAINMTLKKLDGTVLMSYSGTKDNWREGATINRPKWGIYRKIYTDMPEAKIQFANFQITK</sequence>
<evidence type="ECO:0008006" key="4">
    <source>
        <dbReference type="Google" id="ProtNLM"/>
    </source>
</evidence>
<evidence type="ECO:0000313" key="2">
    <source>
        <dbReference type="EMBL" id="NOU99982.1"/>
    </source>
</evidence>
<accession>A0ABX1ZK03</accession>
<protein>
    <recommendedName>
        <fullName evidence="4">Polysaccharide lyase-like protein</fullName>
    </recommendedName>
</protein>
<dbReference type="EMBL" id="WHNZ01000015">
    <property type="protein sequence ID" value="NOU99982.1"/>
    <property type="molecule type" value="Genomic_DNA"/>
</dbReference>
<feature type="signal peptide" evidence="1">
    <location>
        <begin position="1"/>
        <end position="28"/>
    </location>
</feature>
<evidence type="ECO:0000256" key="1">
    <source>
        <dbReference type="SAM" id="SignalP"/>
    </source>
</evidence>